<accession>A0A7J8U631</accession>
<evidence type="ECO:0008006" key="3">
    <source>
        <dbReference type="Google" id="ProtNLM"/>
    </source>
</evidence>
<evidence type="ECO:0000313" key="1">
    <source>
        <dbReference type="EMBL" id="MBA0645948.1"/>
    </source>
</evidence>
<dbReference type="Proteomes" id="UP000593573">
    <property type="component" value="Unassembled WGS sequence"/>
</dbReference>
<gene>
    <name evidence="1" type="ORF">Goklo_013975</name>
</gene>
<dbReference type="AlphaFoldDB" id="A0A7J8U631"/>
<sequence>MGWVHNEKGSSPIVGDSTIDRNGMDIDRGAPYPPSFQDTLLGSPPYLFQGLDMDDIVLEDSDMLIGDIDEIVFNVLLNILFTFWKLLQRIQMMDLENYFYLVKFLDGDNYSKALTNEHWVIQEILVRAIGSIVGSMIKRDYNTGNGFRCHFARLVVCLDVSKALV</sequence>
<evidence type="ECO:0000313" key="2">
    <source>
        <dbReference type="Proteomes" id="UP000593573"/>
    </source>
</evidence>
<organism evidence="1 2">
    <name type="scientific">Gossypium klotzschianum</name>
    <dbReference type="NCBI Taxonomy" id="34286"/>
    <lineage>
        <taxon>Eukaryota</taxon>
        <taxon>Viridiplantae</taxon>
        <taxon>Streptophyta</taxon>
        <taxon>Embryophyta</taxon>
        <taxon>Tracheophyta</taxon>
        <taxon>Spermatophyta</taxon>
        <taxon>Magnoliopsida</taxon>
        <taxon>eudicotyledons</taxon>
        <taxon>Gunneridae</taxon>
        <taxon>Pentapetalae</taxon>
        <taxon>rosids</taxon>
        <taxon>malvids</taxon>
        <taxon>Malvales</taxon>
        <taxon>Malvaceae</taxon>
        <taxon>Malvoideae</taxon>
        <taxon>Gossypium</taxon>
    </lineage>
</organism>
<dbReference type="EMBL" id="JABFAB010000004">
    <property type="protein sequence ID" value="MBA0645948.1"/>
    <property type="molecule type" value="Genomic_DNA"/>
</dbReference>
<comment type="caution">
    <text evidence="1">The sequence shown here is derived from an EMBL/GenBank/DDBJ whole genome shotgun (WGS) entry which is preliminary data.</text>
</comment>
<dbReference type="OrthoDB" id="10310075at2759"/>
<protein>
    <recommendedName>
        <fullName evidence="3">DUF4283 domain-containing protein</fullName>
    </recommendedName>
</protein>
<proteinExistence type="predicted"/>
<name>A0A7J8U631_9ROSI</name>
<reference evidence="1 2" key="1">
    <citation type="journal article" date="2019" name="Genome Biol. Evol.">
        <title>Insights into the evolution of the New World diploid cottons (Gossypium, subgenus Houzingenia) based on genome sequencing.</title>
        <authorList>
            <person name="Grover C.E."/>
            <person name="Arick M.A. 2nd"/>
            <person name="Thrash A."/>
            <person name="Conover J.L."/>
            <person name="Sanders W.S."/>
            <person name="Peterson D.G."/>
            <person name="Frelichowski J.E."/>
            <person name="Scheffler J.A."/>
            <person name="Scheffler B.E."/>
            <person name="Wendel J.F."/>
        </authorList>
    </citation>
    <scope>NUCLEOTIDE SEQUENCE [LARGE SCALE GENOMIC DNA]</scope>
    <source>
        <strain evidence="1">57</strain>
        <tissue evidence="1">Leaf</tissue>
    </source>
</reference>
<keyword evidence="2" id="KW-1185">Reference proteome</keyword>